<protein>
    <submittedName>
        <fullName evidence="2">Uncharacterized protein</fullName>
    </submittedName>
</protein>
<keyword evidence="3" id="KW-1185">Reference proteome</keyword>
<dbReference type="AlphaFoldDB" id="A0A8W8J0I3"/>
<evidence type="ECO:0000256" key="1">
    <source>
        <dbReference type="SAM" id="SignalP"/>
    </source>
</evidence>
<dbReference type="OrthoDB" id="6135235at2759"/>
<sequence>MRNPSSFVLFSATLCVYFTVQISSVSASKCKGPWANHMCFGGNGKRSWSPPVQEPEMNRKDDELGRTMLRNVLLKRLNTYPSMSSYYSDSESFYPMGSDFTEEGDSMSRENELRQLLKEQILRKEMAALVGDDDVYE</sequence>
<dbReference type="EnsemblMetazoa" id="G16729.5">
    <property type="protein sequence ID" value="G16729.5:cds"/>
    <property type="gene ID" value="G16729"/>
</dbReference>
<keyword evidence="1" id="KW-0732">Signal</keyword>
<reference evidence="2" key="1">
    <citation type="submission" date="2022-08" db="UniProtKB">
        <authorList>
            <consortium name="EnsemblMetazoa"/>
        </authorList>
    </citation>
    <scope>IDENTIFICATION</scope>
    <source>
        <strain evidence="2">05x7-T-G4-1.051#20</strain>
    </source>
</reference>
<dbReference type="EnsemblMetazoa" id="G16729.3">
    <property type="protein sequence ID" value="G16729.3:cds"/>
    <property type="gene ID" value="G16729"/>
</dbReference>
<feature type="chain" id="PRO_5042430957" evidence="1">
    <location>
        <begin position="28"/>
        <end position="137"/>
    </location>
</feature>
<dbReference type="EnsemblMetazoa" id="G16729.6">
    <property type="protein sequence ID" value="G16729.6:cds"/>
    <property type="gene ID" value="G16729"/>
</dbReference>
<organism evidence="2 3">
    <name type="scientific">Magallana gigas</name>
    <name type="common">Pacific oyster</name>
    <name type="synonym">Crassostrea gigas</name>
    <dbReference type="NCBI Taxonomy" id="29159"/>
    <lineage>
        <taxon>Eukaryota</taxon>
        <taxon>Metazoa</taxon>
        <taxon>Spiralia</taxon>
        <taxon>Lophotrochozoa</taxon>
        <taxon>Mollusca</taxon>
        <taxon>Bivalvia</taxon>
        <taxon>Autobranchia</taxon>
        <taxon>Pteriomorphia</taxon>
        <taxon>Ostreida</taxon>
        <taxon>Ostreoidea</taxon>
        <taxon>Ostreidae</taxon>
        <taxon>Magallana</taxon>
    </lineage>
</organism>
<name>A0A8W8J0I3_MAGGI</name>
<dbReference type="EnsemblMetazoa" id="G16729.1">
    <property type="protein sequence ID" value="G16729.1:cds"/>
    <property type="gene ID" value="G16729"/>
</dbReference>
<proteinExistence type="predicted"/>
<dbReference type="Proteomes" id="UP000005408">
    <property type="component" value="Unassembled WGS sequence"/>
</dbReference>
<feature type="signal peptide" evidence="1">
    <location>
        <begin position="1"/>
        <end position="27"/>
    </location>
</feature>
<evidence type="ECO:0000313" key="2">
    <source>
        <dbReference type="EnsemblMetazoa" id="G16729.3:cds"/>
    </source>
</evidence>
<dbReference type="EnsemblMetazoa" id="G16729.4">
    <property type="protein sequence ID" value="G16729.4:cds"/>
    <property type="gene ID" value="G16729"/>
</dbReference>
<accession>A0A8W8J0I3</accession>
<evidence type="ECO:0000313" key="3">
    <source>
        <dbReference type="Proteomes" id="UP000005408"/>
    </source>
</evidence>
<dbReference type="OMA" id="SMSRENE"/>
<dbReference type="EnsemblMetazoa" id="G16729.2">
    <property type="protein sequence ID" value="G16729.2:cds"/>
    <property type="gene ID" value="G16729"/>
</dbReference>